<gene>
    <name evidence="2" type="ORF">UFOVP29_298</name>
</gene>
<dbReference type="EMBL" id="LR796167">
    <property type="protein sequence ID" value="CAB4123139.1"/>
    <property type="molecule type" value="Genomic_DNA"/>
</dbReference>
<organism evidence="2">
    <name type="scientific">uncultured Caudovirales phage</name>
    <dbReference type="NCBI Taxonomy" id="2100421"/>
    <lineage>
        <taxon>Viruses</taxon>
        <taxon>Duplodnaviria</taxon>
        <taxon>Heunggongvirae</taxon>
        <taxon>Uroviricota</taxon>
        <taxon>Caudoviricetes</taxon>
        <taxon>Peduoviridae</taxon>
        <taxon>Maltschvirus</taxon>
        <taxon>Maltschvirus maltsch</taxon>
    </lineage>
</organism>
<proteinExistence type="predicted"/>
<evidence type="ECO:0000259" key="1">
    <source>
        <dbReference type="Pfam" id="PF21722"/>
    </source>
</evidence>
<feature type="domain" description="Glycine-rich" evidence="1">
    <location>
        <begin position="303"/>
        <end position="486"/>
    </location>
</feature>
<dbReference type="InterPro" id="IPR049304">
    <property type="entry name" value="Gly_rich_dom"/>
</dbReference>
<reference evidence="2" key="1">
    <citation type="submission" date="2020-04" db="EMBL/GenBank/DDBJ databases">
        <authorList>
            <person name="Chiriac C."/>
            <person name="Salcher M."/>
            <person name="Ghai R."/>
            <person name="Kavagutti S V."/>
        </authorList>
    </citation>
    <scope>NUCLEOTIDE SEQUENCE</scope>
</reference>
<evidence type="ECO:0000313" key="2">
    <source>
        <dbReference type="EMBL" id="CAB4123139.1"/>
    </source>
</evidence>
<dbReference type="Pfam" id="PF21722">
    <property type="entry name" value="Gly_rich_2"/>
    <property type="match status" value="1"/>
</dbReference>
<protein>
    <recommendedName>
        <fullName evidence="1">Glycine-rich domain-containing protein</fullName>
    </recommendedName>
</protein>
<accession>A0A6J5KSE3</accession>
<sequence>MTINVNNYDGTTLTTIPDLYLNITSSSLELPGRGLQGYGQAINQDLLWIMQNFARNTQPDSAVTGQHWWDATSGILKIYDGSQWQGAGSIFNSGAAPTNPADGSLWWNTSHTPAQLNISMGGTWQWIGPAGYEYWSSTQNNIPYSNQVYSIGNATLQMASVHSQDLYIYRDTVMGNHLTVNNNSVFTNRVTLQANGSVYSDWVNNNAVADSKQWHRSVDLTTLNEYITTDANTTPKTWLQVTRSGNTVKTIELVTNNNNVAVTVDQAGNVAIANPSGGLIFPDGSRQTYAAFRRTRAYYTSNVFVVPSDCTRARVRVWGAGAGGGGNNDFGSAGGGGGGGYAEGPVVLVPGATIPVTVGLGGVGGSNSAVSLNDGNSGGSSSFGVYLSATGGLGGLGTVAGGAGSGGGGGAGYGSVVWGAGGAGGGGFTIGLSAIGGHGGAAAMGGGGGSNGGYAGPGAFPGGGGAGAANDTAGGSGAPGMVVVEY</sequence>
<name>A0A6J5KSE3_9CAUD</name>